<dbReference type="EMBL" id="VIWP01000009">
    <property type="protein sequence ID" value="TWF48046.1"/>
    <property type="molecule type" value="Genomic_DNA"/>
</dbReference>
<keyword evidence="3" id="KW-1185">Reference proteome</keyword>
<dbReference type="Pfam" id="PF13460">
    <property type="entry name" value="NAD_binding_10"/>
    <property type="match status" value="1"/>
</dbReference>
<reference evidence="2 3" key="1">
    <citation type="submission" date="2019-06" db="EMBL/GenBank/DDBJ databases">
        <title>Sorghum-associated microbial communities from plants grown in Nebraska, USA.</title>
        <authorList>
            <person name="Schachtman D."/>
        </authorList>
    </citation>
    <scope>NUCLEOTIDE SEQUENCE [LARGE SCALE GENOMIC DNA]</scope>
    <source>
        <strain evidence="2 3">1225</strain>
    </source>
</reference>
<dbReference type="PANTHER" id="PTHR43162:SF1">
    <property type="entry name" value="PRESTALK A DIFFERENTIATION PROTEIN A"/>
    <property type="match status" value="1"/>
</dbReference>
<organism evidence="2 3">
    <name type="scientific">Neorhizobium alkalisoli</name>
    <dbReference type="NCBI Taxonomy" id="528178"/>
    <lineage>
        <taxon>Bacteria</taxon>
        <taxon>Pseudomonadati</taxon>
        <taxon>Pseudomonadota</taxon>
        <taxon>Alphaproteobacteria</taxon>
        <taxon>Hyphomicrobiales</taxon>
        <taxon>Rhizobiaceae</taxon>
        <taxon>Rhizobium/Agrobacterium group</taxon>
        <taxon>Neorhizobium</taxon>
    </lineage>
</organism>
<dbReference type="AlphaFoldDB" id="A0A561QCD4"/>
<evidence type="ECO:0000259" key="1">
    <source>
        <dbReference type="Pfam" id="PF13460"/>
    </source>
</evidence>
<evidence type="ECO:0000313" key="2">
    <source>
        <dbReference type="EMBL" id="TWF48046.1"/>
    </source>
</evidence>
<sequence length="299" mass="32034">MSHETRKGHGKRIAVAGATGRIGAALIAGLVDDDVDLVPLSRNTSREHILGGLAATVVDFEKPHTLAKALEGADKLFIAHGTSARQVENEIALIDAAVASGVSHIVKVSVMGPPLRLHPFDWHREIEAHLATCDIGYTLLRPTTFVDTLARASSPVAQGSWGGSAGHGRVNLIDTRDVADVARVALLENDDVHAQRAHHLSGPAAVTMAEVAAELSRQLGREVVYQHRHPVAQRDLLIGSGLTGMVADLLLGIELLIERSAQAETTATVTELTGKPPRPFSLWIRENIADFQQPLRSVR</sequence>
<evidence type="ECO:0000313" key="3">
    <source>
        <dbReference type="Proteomes" id="UP000320653"/>
    </source>
</evidence>
<dbReference type="Proteomes" id="UP000320653">
    <property type="component" value="Unassembled WGS sequence"/>
</dbReference>
<dbReference type="PANTHER" id="PTHR43162">
    <property type="match status" value="1"/>
</dbReference>
<dbReference type="SUPFAM" id="SSF51735">
    <property type="entry name" value="NAD(P)-binding Rossmann-fold domains"/>
    <property type="match status" value="1"/>
</dbReference>
<dbReference type="Gene3D" id="3.90.25.10">
    <property type="entry name" value="UDP-galactose 4-epimerase, domain 1"/>
    <property type="match status" value="1"/>
</dbReference>
<dbReference type="OrthoDB" id="7771794at2"/>
<protein>
    <submittedName>
        <fullName evidence="2">Uncharacterized protein YbjT (DUF2867 family)</fullName>
    </submittedName>
</protein>
<feature type="domain" description="NAD(P)-binding" evidence="1">
    <location>
        <begin position="17"/>
        <end position="182"/>
    </location>
</feature>
<dbReference type="InterPro" id="IPR036291">
    <property type="entry name" value="NAD(P)-bd_dom_sf"/>
</dbReference>
<dbReference type="InterPro" id="IPR051604">
    <property type="entry name" value="Ergot_Alk_Oxidoreductase"/>
</dbReference>
<dbReference type="Gene3D" id="3.40.50.720">
    <property type="entry name" value="NAD(P)-binding Rossmann-like Domain"/>
    <property type="match status" value="1"/>
</dbReference>
<dbReference type="RefSeq" id="WP_145641822.1">
    <property type="nucleotide sequence ID" value="NZ_VIWP01000009.1"/>
</dbReference>
<gene>
    <name evidence="2" type="ORF">FHW37_109109</name>
</gene>
<accession>A0A561QCD4</accession>
<proteinExistence type="predicted"/>
<comment type="caution">
    <text evidence="2">The sequence shown here is derived from an EMBL/GenBank/DDBJ whole genome shotgun (WGS) entry which is preliminary data.</text>
</comment>
<name>A0A561QCD4_9HYPH</name>
<dbReference type="InterPro" id="IPR016040">
    <property type="entry name" value="NAD(P)-bd_dom"/>
</dbReference>